<dbReference type="AlphaFoldDB" id="A0A0H5Q2A0"/>
<dbReference type="GO" id="GO:0006270">
    <property type="term" value="P:DNA replication initiation"/>
    <property type="evidence" value="ECO:0007669"/>
    <property type="project" value="InterPro"/>
</dbReference>
<dbReference type="Pfam" id="PF01051">
    <property type="entry name" value="Rep3_N"/>
    <property type="match status" value="1"/>
</dbReference>
<dbReference type="Gene3D" id="1.10.10.10">
    <property type="entry name" value="Winged helix-like DNA-binding domain superfamily/Winged helix DNA-binding domain"/>
    <property type="match status" value="2"/>
</dbReference>
<evidence type="ECO:0000313" key="2">
    <source>
        <dbReference type="EMBL" id="CRY96008.1"/>
    </source>
</evidence>
<dbReference type="InterPro" id="IPR036390">
    <property type="entry name" value="WH_DNA-bd_sf"/>
</dbReference>
<dbReference type="InterPro" id="IPR000525">
    <property type="entry name" value="Initiator_Rep_WH1"/>
</dbReference>
<protein>
    <recommendedName>
        <fullName evidence="1">Initiator Rep protein WH1 domain-containing protein</fullName>
    </recommendedName>
</protein>
<dbReference type="InterPro" id="IPR036388">
    <property type="entry name" value="WH-like_DNA-bd_sf"/>
</dbReference>
<dbReference type="SUPFAM" id="SSF46785">
    <property type="entry name" value="Winged helix' DNA-binding domain"/>
    <property type="match status" value="2"/>
</dbReference>
<dbReference type="GO" id="GO:0003887">
    <property type="term" value="F:DNA-directed DNA polymerase activity"/>
    <property type="evidence" value="ECO:0007669"/>
    <property type="project" value="InterPro"/>
</dbReference>
<geneLocation type="plasmid" evidence="2">
    <name>pRGFK0866</name>
</geneLocation>
<dbReference type="Pfam" id="PF21205">
    <property type="entry name" value="Rep3_C"/>
    <property type="match status" value="1"/>
</dbReference>
<feature type="domain" description="Initiator Rep protein WH1" evidence="1">
    <location>
        <begin position="14"/>
        <end position="163"/>
    </location>
</feature>
<reference evidence="2" key="2">
    <citation type="submission" date="2015-07" db="EMBL/GenBank/DDBJ databases">
        <title>Plasmids, circular viruses and viroids from rat gut.</title>
        <authorList>
            <person name="Jorgensen T.J."/>
            <person name="Hansen M.A."/>
            <person name="Xu Z."/>
            <person name="Tabak M.A."/>
            <person name="Sorensen S.J."/>
            <person name="Hansen L.H."/>
        </authorList>
    </citation>
    <scope>NUCLEOTIDE SEQUENCE</scope>
    <source>
        <plasmid evidence="2">pRGFK0866</plasmid>
    </source>
</reference>
<sequence>MNNTQEIENRIHTNANKLIQNSMNTMSAKEQKLLCVLLSEYFKNYNEDNLCVTTTLTRTAFLNYLGINKGGSSYTYLNTVLEDFATHSWIKWTDEEHNNEIVPYFSKIRYNTDENGTDEVVFTWNLEMKPYLVGLEDNFTELYTRNILALNSPREITLYKLMKSYAGRNIPPTLTVEELRKLLDCTKSYPDTRIFYRDAIKRPIDNINKKTDLSIEIIKNPTKKNKLVAESYTFKIKDKSKKRSWWTEFPLVKLTEEEYTTLSDLKDNNLKFYVRQLNDMLEEGKPFRNHFLQILKYQQAGRCDMRYIQENRQKSKQSICQLQSGKISRQPSYDLEQIKFDAMNNTEIK</sequence>
<reference evidence="2" key="1">
    <citation type="submission" date="2015-06" db="EMBL/GenBank/DDBJ databases">
        <authorList>
            <person name="Joergensen T."/>
        </authorList>
    </citation>
    <scope>NUCLEOTIDE SEQUENCE</scope>
    <source>
        <plasmid evidence="2">pRGFK0866</plasmid>
    </source>
</reference>
<evidence type="ECO:0000259" key="1">
    <source>
        <dbReference type="Pfam" id="PF01051"/>
    </source>
</evidence>
<proteinExistence type="predicted"/>
<name>A0A0H5Q2A0_9ZZZZ</name>
<dbReference type="EMBL" id="LN853470">
    <property type="protein sequence ID" value="CRY96008.1"/>
    <property type="molecule type" value="Genomic_DNA"/>
</dbReference>
<organism evidence="2">
    <name type="scientific">uncultured prokaryote</name>
    <dbReference type="NCBI Taxonomy" id="198431"/>
    <lineage>
        <taxon>unclassified sequences</taxon>
        <taxon>environmental samples</taxon>
    </lineage>
</organism>
<accession>A0A0H5Q2A0</accession>
<keyword evidence="2" id="KW-0614">Plasmid</keyword>